<dbReference type="EMBL" id="UHED01000001">
    <property type="protein sequence ID" value="SUM83601.1"/>
    <property type="molecule type" value="Genomic_DNA"/>
</dbReference>
<organism evidence="1 2">
    <name type="scientific">Staphylococcus saprophyticus</name>
    <dbReference type="NCBI Taxonomy" id="29385"/>
    <lineage>
        <taxon>Bacteria</taxon>
        <taxon>Bacillati</taxon>
        <taxon>Bacillota</taxon>
        <taxon>Bacilli</taxon>
        <taxon>Bacillales</taxon>
        <taxon>Staphylococcaceae</taxon>
        <taxon>Staphylococcus</taxon>
    </lineage>
</organism>
<name>A0A380HMM2_STASA</name>
<accession>A0A380HMM2</accession>
<dbReference type="Proteomes" id="UP000254707">
    <property type="component" value="Unassembled WGS sequence"/>
</dbReference>
<evidence type="ECO:0000313" key="1">
    <source>
        <dbReference type="EMBL" id="SUM83601.1"/>
    </source>
</evidence>
<evidence type="ECO:0000313" key="2">
    <source>
        <dbReference type="Proteomes" id="UP000254707"/>
    </source>
</evidence>
<reference evidence="1 2" key="1">
    <citation type="submission" date="2018-06" db="EMBL/GenBank/DDBJ databases">
        <authorList>
            <consortium name="Pathogen Informatics"/>
            <person name="Doyle S."/>
        </authorList>
    </citation>
    <scope>NUCLEOTIDE SEQUENCE [LARGE SCALE GENOMIC DNA]</scope>
    <source>
        <strain evidence="1 2">NCTC7688</strain>
    </source>
</reference>
<sequence>MWTSGKKANPSISYSIIEKEPLILLDKVQYQTKYKTKSILGYDKLKDDQFTWTGKGLLRCFSSKWRIIYLDSDILIIQFSSTLVTKAGMDMLIKEEDAGKLYKKRLKHQPNSFNLSKDIIQSFQWLI</sequence>
<gene>
    <name evidence="1" type="ORF">NCTC7688_02111</name>
</gene>
<dbReference type="AlphaFoldDB" id="A0A380HMM2"/>
<proteinExistence type="predicted"/>
<protein>
    <submittedName>
        <fullName evidence="1">Uncharacterized protein</fullName>
    </submittedName>
</protein>